<evidence type="ECO:0000313" key="6">
    <source>
        <dbReference type="Proteomes" id="UP000620550"/>
    </source>
</evidence>
<dbReference type="SMART" id="SM00382">
    <property type="entry name" value="AAA"/>
    <property type="match status" value="1"/>
</dbReference>
<dbReference type="SUPFAM" id="SSF52540">
    <property type="entry name" value="P-loop containing nucleoside triphosphate hydrolases"/>
    <property type="match status" value="1"/>
</dbReference>
<evidence type="ECO:0000256" key="1">
    <source>
        <dbReference type="ARBA" id="ARBA00022448"/>
    </source>
</evidence>
<accession>A0ABQ3HRP8</accession>
<evidence type="ECO:0000256" key="3">
    <source>
        <dbReference type="ARBA" id="ARBA00022840"/>
    </source>
</evidence>
<reference evidence="6" key="1">
    <citation type="journal article" date="2019" name="Int. J. Syst. Evol. Microbiol.">
        <title>The Global Catalogue of Microorganisms (GCM) 10K type strain sequencing project: providing services to taxonomists for standard genome sequencing and annotation.</title>
        <authorList>
            <consortium name="The Broad Institute Genomics Platform"/>
            <consortium name="The Broad Institute Genome Sequencing Center for Infectious Disease"/>
            <person name="Wu L."/>
            <person name="Ma J."/>
        </authorList>
    </citation>
    <scope>NUCLEOTIDE SEQUENCE [LARGE SCALE GENOMIC DNA]</scope>
    <source>
        <strain evidence="6">CGMCC 1.12966</strain>
    </source>
</reference>
<evidence type="ECO:0000256" key="2">
    <source>
        <dbReference type="ARBA" id="ARBA00022741"/>
    </source>
</evidence>
<evidence type="ECO:0000313" key="5">
    <source>
        <dbReference type="EMBL" id="GHE28784.1"/>
    </source>
</evidence>
<evidence type="ECO:0000259" key="4">
    <source>
        <dbReference type="PROSITE" id="PS50893"/>
    </source>
</evidence>
<keyword evidence="2" id="KW-0547">Nucleotide-binding</keyword>
<dbReference type="PANTHER" id="PTHR42939">
    <property type="entry name" value="ABC TRANSPORTER ATP-BINDING PROTEIN ALBC-RELATED"/>
    <property type="match status" value="1"/>
</dbReference>
<dbReference type="InterPro" id="IPR027417">
    <property type="entry name" value="P-loop_NTPase"/>
</dbReference>
<comment type="caution">
    <text evidence="5">The sequence shown here is derived from an EMBL/GenBank/DDBJ whole genome shotgun (WGS) entry which is preliminary data.</text>
</comment>
<protein>
    <recommendedName>
        <fullName evidence="4">ABC transporter domain-containing protein</fullName>
    </recommendedName>
</protein>
<sequence length="295" mass="33561">MDTQNLIFQLKNVDLKIEGTFILNDINLDVQKNERVFILGNNGSGKSSLIEVFLDNIKASGQILRRMPAKRHIGLLFDQVPFSPLYKVKEVVHLYGLLFHLEQNAYQPILERLNLPAIMHKKIGKLSTGERKRLGLFAALFHHPQLLVLDEPLSGIDPNSVQQINELIFAHPRTVIIASHYWESAVKYADKIVFLHQGTILGGGARSPTEWLSEDFIPFNEKVVIQADSGLSLDELRRLAPLTFGYENQYVLFGFNASLLDFLSTAKITYSRAQKSLHDIYYYLMTKHELEGITL</sequence>
<gene>
    <name evidence="5" type="ORF">GCM10017764_09180</name>
</gene>
<dbReference type="Proteomes" id="UP000620550">
    <property type="component" value="Unassembled WGS sequence"/>
</dbReference>
<dbReference type="Pfam" id="PF00005">
    <property type="entry name" value="ABC_tran"/>
    <property type="match status" value="1"/>
</dbReference>
<dbReference type="RefSeq" id="WP_189625448.1">
    <property type="nucleotide sequence ID" value="NZ_BNAF01000003.1"/>
</dbReference>
<keyword evidence="3" id="KW-0067">ATP-binding</keyword>
<dbReference type="InterPro" id="IPR051782">
    <property type="entry name" value="ABC_Transporter_VariousFunc"/>
</dbReference>
<dbReference type="PROSITE" id="PS50893">
    <property type="entry name" value="ABC_TRANSPORTER_2"/>
    <property type="match status" value="1"/>
</dbReference>
<dbReference type="InterPro" id="IPR003593">
    <property type="entry name" value="AAA+_ATPase"/>
</dbReference>
<dbReference type="Gene3D" id="3.40.50.300">
    <property type="entry name" value="P-loop containing nucleotide triphosphate hydrolases"/>
    <property type="match status" value="1"/>
</dbReference>
<dbReference type="EMBL" id="BNAF01000003">
    <property type="protein sequence ID" value="GHE28784.1"/>
    <property type="molecule type" value="Genomic_DNA"/>
</dbReference>
<feature type="domain" description="ABC transporter" evidence="4">
    <location>
        <begin position="8"/>
        <end position="222"/>
    </location>
</feature>
<dbReference type="CDD" id="cd03230">
    <property type="entry name" value="ABC_DR_subfamily_A"/>
    <property type="match status" value="1"/>
</dbReference>
<dbReference type="PANTHER" id="PTHR42939:SF1">
    <property type="entry name" value="ABC TRANSPORTER ATP-BINDING PROTEIN ALBC-RELATED"/>
    <property type="match status" value="1"/>
</dbReference>
<organism evidence="5 6">
    <name type="scientific">Sphingobacterium griseoflavum</name>
    <dbReference type="NCBI Taxonomy" id="1474952"/>
    <lineage>
        <taxon>Bacteria</taxon>
        <taxon>Pseudomonadati</taxon>
        <taxon>Bacteroidota</taxon>
        <taxon>Sphingobacteriia</taxon>
        <taxon>Sphingobacteriales</taxon>
        <taxon>Sphingobacteriaceae</taxon>
        <taxon>Sphingobacterium</taxon>
    </lineage>
</organism>
<name>A0ABQ3HRP8_9SPHI</name>
<keyword evidence="1" id="KW-0813">Transport</keyword>
<proteinExistence type="predicted"/>
<keyword evidence="6" id="KW-1185">Reference proteome</keyword>
<dbReference type="InterPro" id="IPR003439">
    <property type="entry name" value="ABC_transporter-like_ATP-bd"/>
</dbReference>